<feature type="signal peptide" evidence="5">
    <location>
        <begin position="1"/>
        <end position="23"/>
    </location>
</feature>
<evidence type="ECO:0000256" key="1">
    <source>
        <dbReference type="ARBA" id="ARBA00001947"/>
    </source>
</evidence>
<dbReference type="Gene3D" id="3.30.70.360">
    <property type="match status" value="1"/>
</dbReference>
<dbReference type="InterPro" id="IPR002933">
    <property type="entry name" value="Peptidase_M20"/>
</dbReference>
<comment type="caution">
    <text evidence="7">The sequence shown here is derived from an EMBL/GenBank/DDBJ whole genome shotgun (WGS) entry which is preliminary data.</text>
</comment>
<keyword evidence="8" id="KW-1185">Reference proteome</keyword>
<dbReference type="Gene3D" id="3.40.630.10">
    <property type="entry name" value="Zn peptidases"/>
    <property type="match status" value="1"/>
</dbReference>
<dbReference type="InterPro" id="IPR001261">
    <property type="entry name" value="ArgE/DapE_CS"/>
</dbReference>
<reference evidence="7 8" key="1">
    <citation type="submission" date="2022-05" db="EMBL/GenBank/DDBJ databases">
        <authorList>
            <person name="Jo J.-H."/>
            <person name="Im W.-T."/>
        </authorList>
    </citation>
    <scope>NUCLEOTIDE SEQUENCE [LARGE SCALE GENOMIC DNA]</scope>
    <source>
        <strain evidence="7 8">NSE70-1</strain>
    </source>
</reference>
<name>A0ABT0RW25_9SPHN</name>
<evidence type="ECO:0000256" key="2">
    <source>
        <dbReference type="ARBA" id="ARBA00022723"/>
    </source>
</evidence>
<dbReference type="InterPro" id="IPR036264">
    <property type="entry name" value="Bact_exopeptidase_dim_dom"/>
</dbReference>
<gene>
    <name evidence="7" type="ORF">LZ496_10395</name>
</gene>
<dbReference type="Pfam" id="PF01546">
    <property type="entry name" value="Peptidase_M20"/>
    <property type="match status" value="1"/>
</dbReference>
<dbReference type="SUPFAM" id="SSF53187">
    <property type="entry name" value="Zn-dependent exopeptidases"/>
    <property type="match status" value="1"/>
</dbReference>
<dbReference type="RefSeq" id="WP_249904606.1">
    <property type="nucleotide sequence ID" value="NZ_JAMGBA010000002.1"/>
</dbReference>
<accession>A0ABT0RW25</accession>
<protein>
    <submittedName>
        <fullName evidence="7">M20/M25/M40 family metallo-hydrolase</fullName>
    </submittedName>
</protein>
<keyword evidence="5" id="KW-0732">Signal</keyword>
<feature type="chain" id="PRO_5045720198" evidence="5">
    <location>
        <begin position="24"/>
        <end position="438"/>
    </location>
</feature>
<dbReference type="Proteomes" id="UP001203410">
    <property type="component" value="Unassembled WGS sequence"/>
</dbReference>
<evidence type="ECO:0000256" key="3">
    <source>
        <dbReference type="ARBA" id="ARBA00022801"/>
    </source>
</evidence>
<dbReference type="PROSITE" id="PS00758">
    <property type="entry name" value="ARGE_DAPE_CPG2_1"/>
    <property type="match status" value="1"/>
</dbReference>
<evidence type="ECO:0000256" key="5">
    <source>
        <dbReference type="SAM" id="SignalP"/>
    </source>
</evidence>
<keyword evidence="4" id="KW-0862">Zinc</keyword>
<keyword evidence="2" id="KW-0479">Metal-binding</keyword>
<dbReference type="PANTHER" id="PTHR43808:SF32">
    <property type="entry name" value="ARGE_DAPE-RELATED DEACYLASE"/>
    <property type="match status" value="1"/>
</dbReference>
<dbReference type="EMBL" id="JAMGBA010000002">
    <property type="protein sequence ID" value="MCL6699187.1"/>
    <property type="molecule type" value="Genomic_DNA"/>
</dbReference>
<dbReference type="PANTHER" id="PTHR43808">
    <property type="entry name" value="ACETYLORNITHINE DEACETYLASE"/>
    <property type="match status" value="1"/>
</dbReference>
<sequence>MQTRLIAALTGLSLALAPTPAAAKLSPAETRMIRTVDTEQERTLVMLEKWVNQNSGSLNVEGVTKVGEMLRSELEPLGFKVQWIDMTQTGRAGHIVATHKGNGKGKRLLLIGHLDTVFEPDSPFQRWERRGNDGIGPGSGDDKGGMAVMIAALRAMQQAGTLKDADIEVVLTGDEEDNGQPIELARRDLVAAGKRADVALDFEGLADEDGKDIGSIARRSSGAWTLTVTARSGHSSGIFSPGSGNGAVYELARIIDAFRTKLPEDKLTFNVGLVGGGATAKLDEDRIRLEATGKTNIIPETAVARGDLRAISREQIERVKAKMQAIVADGRLNGATAKLEFDPDEYPPMAPTEGNRAILAKLNVVNADMGLEQMGELDPMKRGAGDISFVAQDVDGLIGLGAASNGDHAPGERVDIASIWRQAKRAAILMTRLSREKR</sequence>
<dbReference type="SUPFAM" id="SSF55031">
    <property type="entry name" value="Bacterial exopeptidase dimerisation domain"/>
    <property type="match status" value="1"/>
</dbReference>
<evidence type="ECO:0000259" key="6">
    <source>
        <dbReference type="Pfam" id="PF07687"/>
    </source>
</evidence>
<comment type="cofactor">
    <cofactor evidence="1">
        <name>Zn(2+)</name>
        <dbReference type="ChEBI" id="CHEBI:29105"/>
    </cofactor>
</comment>
<feature type="domain" description="Peptidase M20 dimerisation" evidence="6">
    <location>
        <begin position="216"/>
        <end position="329"/>
    </location>
</feature>
<evidence type="ECO:0000313" key="7">
    <source>
        <dbReference type="EMBL" id="MCL6699187.1"/>
    </source>
</evidence>
<proteinExistence type="predicted"/>
<evidence type="ECO:0000313" key="8">
    <source>
        <dbReference type="Proteomes" id="UP001203410"/>
    </source>
</evidence>
<organism evidence="7 8">
    <name type="scientific">Sphingomonas caseinilyticus</name>
    <dbReference type="NCBI Taxonomy" id="2908205"/>
    <lineage>
        <taxon>Bacteria</taxon>
        <taxon>Pseudomonadati</taxon>
        <taxon>Pseudomonadota</taxon>
        <taxon>Alphaproteobacteria</taxon>
        <taxon>Sphingomonadales</taxon>
        <taxon>Sphingomonadaceae</taxon>
        <taxon>Sphingomonas</taxon>
    </lineage>
</organism>
<dbReference type="InterPro" id="IPR050072">
    <property type="entry name" value="Peptidase_M20A"/>
</dbReference>
<dbReference type="InterPro" id="IPR011650">
    <property type="entry name" value="Peptidase_M20_dimer"/>
</dbReference>
<keyword evidence="3" id="KW-0378">Hydrolase</keyword>
<evidence type="ECO:0000256" key="4">
    <source>
        <dbReference type="ARBA" id="ARBA00022833"/>
    </source>
</evidence>
<dbReference type="Pfam" id="PF07687">
    <property type="entry name" value="M20_dimer"/>
    <property type="match status" value="1"/>
</dbReference>